<keyword evidence="2" id="KW-1133">Transmembrane helix</keyword>
<sequence>MSDVDAAGGRSGVDQSRADRAGEDRSGGDRSGAAAIATESPSRAELLGAALLALVPVALLGGPAVLVATIVTDGPIGRGLAVAIAAAVGLGGSYALGPIIVDRAIDARSASRGDAPSSGSSASASDSTSTGDPTVDALVERVADVADAARIDRPNVRVVDRRAMNVGVVATHTGTTLVVPTRLAELDDPDFDALVTHALLRGSSRRARLVTALLAPALVVEVLTLLGAELLSRRDVSGGVDRSAESERPRMLGAGDRSDRSVPWVAYALAGGLLLVAIAPLWVPFALGDRLLIGRGRSGTDAATARVGASGIHGTGSIDAASIADALQDARDASGNRDWPPSLDRLSVVPMGDLVTRRVRGTSRQEIRLRIARLRSKRSR</sequence>
<evidence type="ECO:0000313" key="4">
    <source>
        <dbReference type="Proteomes" id="UP000199215"/>
    </source>
</evidence>
<evidence type="ECO:0008006" key="5">
    <source>
        <dbReference type="Google" id="ProtNLM"/>
    </source>
</evidence>
<feature type="region of interest" description="Disordered" evidence="1">
    <location>
        <begin position="238"/>
        <end position="258"/>
    </location>
</feature>
<feature type="compositionally biased region" description="Basic and acidic residues" evidence="1">
    <location>
        <begin position="16"/>
        <end position="28"/>
    </location>
</feature>
<feature type="transmembrane region" description="Helical" evidence="2">
    <location>
        <begin position="209"/>
        <end position="228"/>
    </location>
</feature>
<dbReference type="EMBL" id="FNWU01000001">
    <property type="protein sequence ID" value="SEH42462.1"/>
    <property type="molecule type" value="Genomic_DNA"/>
</dbReference>
<feature type="transmembrane region" description="Helical" evidence="2">
    <location>
        <begin position="264"/>
        <end position="287"/>
    </location>
</feature>
<accession>A0A1H6I6Y1</accession>
<reference evidence="3 4" key="1">
    <citation type="submission" date="2016-10" db="EMBL/GenBank/DDBJ databases">
        <authorList>
            <person name="de Groot N.N."/>
        </authorList>
    </citation>
    <scope>NUCLEOTIDE SEQUENCE [LARGE SCALE GENOMIC DNA]</scope>
    <source>
        <strain evidence="3 4">IBRC-M10418</strain>
    </source>
</reference>
<gene>
    <name evidence="3" type="ORF">SAMN05192561_101907</name>
</gene>
<name>A0A1H6I6Y1_9EURY</name>
<protein>
    <recommendedName>
        <fullName evidence="5">Zn-dependent protease with chaperone function</fullName>
    </recommendedName>
</protein>
<feature type="transmembrane region" description="Helical" evidence="2">
    <location>
        <begin position="46"/>
        <end position="68"/>
    </location>
</feature>
<dbReference type="Proteomes" id="UP000199215">
    <property type="component" value="Unassembled WGS sequence"/>
</dbReference>
<organism evidence="3 4">
    <name type="scientific">Halopenitus malekzadehii</name>
    <dbReference type="NCBI Taxonomy" id="1267564"/>
    <lineage>
        <taxon>Archaea</taxon>
        <taxon>Methanobacteriati</taxon>
        <taxon>Methanobacteriota</taxon>
        <taxon>Stenosarchaea group</taxon>
        <taxon>Halobacteria</taxon>
        <taxon>Halobacteriales</taxon>
        <taxon>Haloferacaceae</taxon>
        <taxon>Halopenitus</taxon>
    </lineage>
</organism>
<dbReference type="STRING" id="1267564.SAMN05192561_101907"/>
<evidence type="ECO:0000256" key="1">
    <source>
        <dbReference type="SAM" id="MobiDB-lite"/>
    </source>
</evidence>
<evidence type="ECO:0000256" key="2">
    <source>
        <dbReference type="SAM" id="Phobius"/>
    </source>
</evidence>
<evidence type="ECO:0000313" key="3">
    <source>
        <dbReference type="EMBL" id="SEH42462.1"/>
    </source>
</evidence>
<feature type="region of interest" description="Disordered" evidence="1">
    <location>
        <begin position="110"/>
        <end position="133"/>
    </location>
</feature>
<feature type="region of interest" description="Disordered" evidence="1">
    <location>
        <begin position="1"/>
        <end position="35"/>
    </location>
</feature>
<proteinExistence type="predicted"/>
<keyword evidence="2" id="KW-0812">Transmembrane</keyword>
<dbReference type="OrthoDB" id="343042at2157"/>
<dbReference type="AlphaFoldDB" id="A0A1H6I6Y1"/>
<dbReference type="RefSeq" id="WP_092814846.1">
    <property type="nucleotide sequence ID" value="NZ_FNWU01000001.1"/>
</dbReference>
<keyword evidence="2" id="KW-0472">Membrane</keyword>
<feature type="compositionally biased region" description="Low complexity" evidence="1">
    <location>
        <begin position="112"/>
        <end position="133"/>
    </location>
</feature>
<keyword evidence="4" id="KW-1185">Reference proteome</keyword>
<feature type="transmembrane region" description="Helical" evidence="2">
    <location>
        <begin position="80"/>
        <end position="101"/>
    </location>
</feature>